<dbReference type="GO" id="GO:0008270">
    <property type="term" value="F:zinc ion binding"/>
    <property type="evidence" value="ECO:0007669"/>
    <property type="project" value="UniProtKB-KW"/>
</dbReference>
<keyword evidence="5" id="KW-1185">Reference proteome</keyword>
<dbReference type="AlphaFoldDB" id="A0A4Y2DZT7"/>
<protein>
    <recommendedName>
        <fullName evidence="3">CCHC-type domain-containing protein</fullName>
    </recommendedName>
</protein>
<feature type="compositionally biased region" description="Basic and acidic residues" evidence="2">
    <location>
        <begin position="273"/>
        <end position="288"/>
    </location>
</feature>
<feature type="domain" description="CCHC-type" evidence="3">
    <location>
        <begin position="230"/>
        <end position="245"/>
    </location>
</feature>
<dbReference type="InterPro" id="IPR036875">
    <property type="entry name" value="Znf_CCHC_sf"/>
</dbReference>
<feature type="region of interest" description="Disordered" evidence="2">
    <location>
        <begin position="257"/>
        <end position="298"/>
    </location>
</feature>
<gene>
    <name evidence="4" type="ORF">AVEN_121140_1</name>
</gene>
<keyword evidence="1" id="KW-0863">Zinc-finger</keyword>
<dbReference type="SUPFAM" id="SSF57756">
    <property type="entry name" value="Retrovirus zinc finger-like domains"/>
    <property type="match status" value="1"/>
</dbReference>
<keyword evidence="1" id="KW-0862">Zinc</keyword>
<proteinExistence type="predicted"/>
<sequence length="451" mass="52783">MSDNGADSACCSSSNLVDNADNVGNSTDPFQIDHWNPDVEGHDEQPNDINVGVFNQDNETASVSYMENTIRLEFSKFAKSLKISDFREFVRKYVGEENLEKLENCKYPNLWIMQVKTKEIREKVLRIWKTKIKNKTCWINPYYEYELRGFLHWLPHFISDGDVKRQLSQFGDVLLLENEVHDYWSGEIKSEVKYFGLRLKDGMVKNDLPHFLKFGGYRTLVIVRGRKPACFHCREFGHSKKDCKKYKEKLDEYCKNPEARRPRTKPRGRRHRPDSDAKDDSEDNKHQNETNSTSTGIIPAQKDSKLVKYCPERAYSDMKSTDDKKKVEILAILRSLKEWKEEITEMVEQTLKNIEKNSRMNLTPTELTESEEESIKFSIEIITKLLGEMKQITIEMIEETLNNLKNVVAQHFGLDSNEPLEKLISNFETSRKEKLEPKEVKFLEEQLFSYT</sequence>
<dbReference type="PROSITE" id="PS50158">
    <property type="entry name" value="ZF_CCHC"/>
    <property type="match status" value="1"/>
</dbReference>
<name>A0A4Y2DZT7_ARAVE</name>
<dbReference type="GO" id="GO:0003676">
    <property type="term" value="F:nucleic acid binding"/>
    <property type="evidence" value="ECO:0007669"/>
    <property type="project" value="InterPro"/>
</dbReference>
<accession>A0A4Y2DZT7</accession>
<feature type="compositionally biased region" description="Basic residues" evidence="2">
    <location>
        <begin position="262"/>
        <end position="272"/>
    </location>
</feature>
<comment type="caution">
    <text evidence="4">The sequence shown here is derived from an EMBL/GenBank/DDBJ whole genome shotgun (WGS) entry which is preliminary data.</text>
</comment>
<organism evidence="4 5">
    <name type="scientific">Araneus ventricosus</name>
    <name type="common">Orbweaver spider</name>
    <name type="synonym">Epeira ventricosa</name>
    <dbReference type="NCBI Taxonomy" id="182803"/>
    <lineage>
        <taxon>Eukaryota</taxon>
        <taxon>Metazoa</taxon>
        <taxon>Ecdysozoa</taxon>
        <taxon>Arthropoda</taxon>
        <taxon>Chelicerata</taxon>
        <taxon>Arachnida</taxon>
        <taxon>Araneae</taxon>
        <taxon>Araneomorphae</taxon>
        <taxon>Entelegynae</taxon>
        <taxon>Araneoidea</taxon>
        <taxon>Araneidae</taxon>
        <taxon>Araneus</taxon>
    </lineage>
</organism>
<dbReference type="Proteomes" id="UP000499080">
    <property type="component" value="Unassembled WGS sequence"/>
</dbReference>
<evidence type="ECO:0000259" key="3">
    <source>
        <dbReference type="PROSITE" id="PS50158"/>
    </source>
</evidence>
<evidence type="ECO:0000256" key="1">
    <source>
        <dbReference type="PROSITE-ProRule" id="PRU00047"/>
    </source>
</evidence>
<dbReference type="OrthoDB" id="6494660at2759"/>
<evidence type="ECO:0000256" key="2">
    <source>
        <dbReference type="SAM" id="MobiDB-lite"/>
    </source>
</evidence>
<keyword evidence="1" id="KW-0479">Metal-binding</keyword>
<evidence type="ECO:0000313" key="4">
    <source>
        <dbReference type="EMBL" id="GBM22322.1"/>
    </source>
</evidence>
<dbReference type="EMBL" id="BGPR01000478">
    <property type="protein sequence ID" value="GBM22322.1"/>
    <property type="molecule type" value="Genomic_DNA"/>
</dbReference>
<reference evidence="4 5" key="1">
    <citation type="journal article" date="2019" name="Sci. Rep.">
        <title>Orb-weaving spider Araneus ventricosus genome elucidates the spidroin gene catalogue.</title>
        <authorList>
            <person name="Kono N."/>
            <person name="Nakamura H."/>
            <person name="Ohtoshi R."/>
            <person name="Moran D.A.P."/>
            <person name="Shinohara A."/>
            <person name="Yoshida Y."/>
            <person name="Fujiwara M."/>
            <person name="Mori M."/>
            <person name="Tomita M."/>
            <person name="Arakawa K."/>
        </authorList>
    </citation>
    <scope>NUCLEOTIDE SEQUENCE [LARGE SCALE GENOMIC DNA]</scope>
</reference>
<dbReference type="InterPro" id="IPR001878">
    <property type="entry name" value="Znf_CCHC"/>
</dbReference>
<evidence type="ECO:0000313" key="5">
    <source>
        <dbReference type="Proteomes" id="UP000499080"/>
    </source>
</evidence>